<feature type="domain" description="Amidase" evidence="8">
    <location>
        <begin position="741"/>
        <end position="847"/>
    </location>
</feature>
<evidence type="ECO:0000256" key="6">
    <source>
        <dbReference type="PROSITE-ProRule" id="PRU00221"/>
    </source>
</evidence>
<dbReference type="Pfam" id="PF00400">
    <property type="entry name" value="WD40"/>
    <property type="match status" value="3"/>
</dbReference>
<evidence type="ECO:0000256" key="5">
    <source>
        <dbReference type="ARBA" id="ARBA00038682"/>
    </source>
</evidence>
<protein>
    <recommendedName>
        <fullName evidence="8">Amidase domain-containing protein</fullName>
    </recommendedName>
</protein>
<dbReference type="GO" id="GO:0005634">
    <property type="term" value="C:nucleus"/>
    <property type="evidence" value="ECO:0007669"/>
    <property type="project" value="TreeGrafter"/>
</dbReference>
<dbReference type="EMBL" id="JAJSPL020000004">
    <property type="protein sequence ID" value="KAK7747547.1"/>
    <property type="molecule type" value="Genomic_DNA"/>
</dbReference>
<dbReference type="InterPro" id="IPR036322">
    <property type="entry name" value="WD40_repeat_dom_sf"/>
</dbReference>
<sequence>MTGLSVLPPPPRYPTQAAYNAALGAGHIPPMIETNNVLSNPEDQFLVGEGELSSPVLTAQIVQCFRGMSVTSLGHASIQEHPHEDTSRDPTLSGSEGRANSSDAPVSLGSAPAFGEGTALLAGQNPKDSSKRKKPKNNMTKSNSSFISRVIVHETLSKRIQERPADGLYVFANINRAFQWLDLSAPNKADYMTKVLFTKAHCLCHDVNQVTKSANHIDVIMGFSTGEVIWWEATSQRYARLNKNGVINGTPVAQIKWIPGSENLFLAAHMDGSLVVYDKEREDAVFSPEQEGKDDGEAEATNLTNGAGPSKNGIQVQKSVNSKHQKFNPVAAWKLSNQRINAFAFSPDNRHLAVVSEDGSLRIIDYLQEQLLDHFRSYYGGLTCVCWSPDGKYVLTGGQDDLISIWHVPESTLIARCQGHHSWVTSVAFDPWRCDDRNYRFGSVGEDCRLCLWDFSVGMLHRPRGGVGAGAASVRQRGSVASKFTVSQLTRAETQGTTASRFRSNSAGSGSGAGGLTGPHPVEPRANTAILPPVLTKVVDTDPLCWLEFTQEAIMTSCKSEGNGFEYDVGLTRWQGSVEESVRADQIIPVVVLSEKEINAGPEELWDTLHYLVDNDDVCTDEFTGIIVVSPSASGTGSPEVVGNHGASDRYLGRFSAIYHLAGGPIASQGQNELPSGPYFLSGPNLHQAWRLYPDDLEAFTFGLIPDNVHEPHRFQAVTSQSSDGFSKTIPVPSRFYHRPDEKRPLAGARISLADKFDVEGVKTTLSSRAWAELYPVVNASAAYVRTLLDLGAVIVGKTKTTQLAAAGADWVDAQSPVNPRGDRYQGVSGSSTGAAASLAGRYDTIGLLGRGLDDLVSVVKHSLEVPDGSVALARRIIYPTDFFPLPDPDQQKLVEEFVGKLEGYLGVRHTKISLAKLWQDKPPAESDSMQSYMEKAPFWSLCYDYYHASDHFRSDYHSKFDREPFVEATPAMYWGIGANVTSDEYDTYLTELETFRTWFDGTVMSLSYEQSDDAVLVLPCGSEGPNYRDSPPE</sequence>
<feature type="region of interest" description="Disordered" evidence="7">
    <location>
        <begin position="78"/>
        <end position="141"/>
    </location>
</feature>
<dbReference type="InterPro" id="IPR001680">
    <property type="entry name" value="WD40_rpt"/>
</dbReference>
<feature type="compositionally biased region" description="Polar residues" evidence="7">
    <location>
        <begin position="301"/>
        <end position="314"/>
    </location>
</feature>
<evidence type="ECO:0000256" key="2">
    <source>
        <dbReference type="ARBA" id="ARBA00022737"/>
    </source>
</evidence>
<keyword evidence="10" id="KW-1185">Reference proteome</keyword>
<dbReference type="Gene3D" id="3.90.1300.10">
    <property type="entry name" value="Amidase signature (AS) domain"/>
    <property type="match status" value="1"/>
</dbReference>
<comment type="caution">
    <text evidence="9">The sequence shown here is derived from an EMBL/GenBank/DDBJ whole genome shotgun (WGS) entry which is preliminary data.</text>
</comment>
<dbReference type="PANTHER" id="PTHR14107">
    <property type="entry name" value="WD REPEAT PROTEIN"/>
    <property type="match status" value="1"/>
</dbReference>
<reference evidence="9 10" key="1">
    <citation type="journal article" date="2023" name="PLoS ONE">
        <title>Cytospora paraplurivora sp. nov. isolated from orchards with fruit tree decline syndrome in Ontario, Canada.</title>
        <authorList>
            <person name="Ilyukhin E."/>
            <person name="Nguyen H.D.T."/>
            <person name="Castle A.J."/>
            <person name="Ellouze W."/>
        </authorList>
    </citation>
    <scope>NUCLEOTIDE SEQUENCE [LARGE SCALE GENOMIC DNA]</scope>
    <source>
        <strain evidence="9 10">FDS-564</strain>
    </source>
</reference>
<feature type="compositionally biased region" description="Basic and acidic residues" evidence="7">
    <location>
        <begin position="286"/>
        <end position="295"/>
    </location>
</feature>
<comment type="function">
    <text evidence="3">Component of the regulatory network controlling carbon source utilization through ubiquitination and deubiquitination involving creA, creB, creC, creD and acrB. Required to prevent the proteolysis of the CreB deubiquitinating enzyme in the absence of carbon catabolite repression. CreB deubiquitinating enzyme stabilized in a complex with the CreC leads to the expression of genes such as those in the proline and quinate pathways.</text>
</comment>
<dbReference type="PANTHER" id="PTHR14107:SF16">
    <property type="entry name" value="AT02583P"/>
    <property type="match status" value="1"/>
</dbReference>
<evidence type="ECO:0000313" key="10">
    <source>
        <dbReference type="Proteomes" id="UP001320245"/>
    </source>
</evidence>
<dbReference type="SMART" id="SM00320">
    <property type="entry name" value="WD40"/>
    <property type="match status" value="4"/>
</dbReference>
<evidence type="ECO:0000256" key="1">
    <source>
        <dbReference type="ARBA" id="ARBA00022574"/>
    </source>
</evidence>
<feature type="repeat" description="WD" evidence="6">
    <location>
        <begin position="375"/>
        <end position="416"/>
    </location>
</feature>
<dbReference type="Proteomes" id="UP001320245">
    <property type="component" value="Unassembled WGS sequence"/>
</dbReference>
<dbReference type="Pfam" id="PF01425">
    <property type="entry name" value="Amidase"/>
    <property type="match status" value="1"/>
</dbReference>
<dbReference type="GO" id="GO:0045013">
    <property type="term" value="P:carbon catabolite repression of transcription"/>
    <property type="evidence" value="ECO:0007669"/>
    <property type="project" value="TreeGrafter"/>
</dbReference>
<evidence type="ECO:0000256" key="4">
    <source>
        <dbReference type="ARBA" id="ARBA00038107"/>
    </source>
</evidence>
<dbReference type="SUPFAM" id="SSF75304">
    <property type="entry name" value="Amidase signature (AS) enzymes"/>
    <property type="match status" value="1"/>
</dbReference>
<dbReference type="InterPro" id="IPR023631">
    <property type="entry name" value="Amidase_dom"/>
</dbReference>
<keyword evidence="2" id="KW-0677">Repeat</keyword>
<keyword evidence="1 6" id="KW-0853">WD repeat</keyword>
<dbReference type="GO" id="GO:0032153">
    <property type="term" value="C:cell division site"/>
    <property type="evidence" value="ECO:0007669"/>
    <property type="project" value="TreeGrafter"/>
</dbReference>
<dbReference type="PROSITE" id="PS50294">
    <property type="entry name" value="WD_REPEATS_REGION"/>
    <property type="match status" value="1"/>
</dbReference>
<dbReference type="InterPro" id="IPR015943">
    <property type="entry name" value="WD40/YVTN_repeat-like_dom_sf"/>
</dbReference>
<feature type="region of interest" description="Disordered" evidence="7">
    <location>
        <begin position="491"/>
        <end position="525"/>
    </location>
</feature>
<gene>
    <name evidence="9" type="ORF">SLS53_001802</name>
</gene>
<feature type="compositionally biased region" description="Low complexity" evidence="7">
    <location>
        <begin position="499"/>
        <end position="508"/>
    </location>
</feature>
<dbReference type="SUPFAM" id="SSF50978">
    <property type="entry name" value="WD40 repeat-like"/>
    <property type="match status" value="1"/>
</dbReference>
<evidence type="ECO:0000256" key="7">
    <source>
        <dbReference type="SAM" id="MobiDB-lite"/>
    </source>
</evidence>
<evidence type="ECO:0000313" key="9">
    <source>
        <dbReference type="EMBL" id="KAK7747547.1"/>
    </source>
</evidence>
<comment type="similarity">
    <text evidence="4">Belongs to the WD repeat creC family.</text>
</comment>
<feature type="compositionally biased region" description="Polar residues" evidence="7">
    <location>
        <begin position="89"/>
        <end position="104"/>
    </location>
</feature>
<dbReference type="PROSITE" id="PS50082">
    <property type="entry name" value="WD_REPEATS_2"/>
    <property type="match status" value="1"/>
</dbReference>
<name>A0AAN9UH21_9PEZI</name>
<dbReference type="InterPro" id="IPR036928">
    <property type="entry name" value="AS_sf"/>
</dbReference>
<feature type="region of interest" description="Disordered" evidence="7">
    <location>
        <begin position="286"/>
        <end position="314"/>
    </location>
</feature>
<dbReference type="GO" id="GO:0051286">
    <property type="term" value="C:cell tip"/>
    <property type="evidence" value="ECO:0007669"/>
    <property type="project" value="TreeGrafter"/>
</dbReference>
<evidence type="ECO:0000259" key="8">
    <source>
        <dbReference type="Pfam" id="PF01425"/>
    </source>
</evidence>
<proteinExistence type="inferred from homology"/>
<organism evidence="9 10">
    <name type="scientific">Cytospora paraplurivora</name>
    <dbReference type="NCBI Taxonomy" id="2898453"/>
    <lineage>
        <taxon>Eukaryota</taxon>
        <taxon>Fungi</taxon>
        <taxon>Dikarya</taxon>
        <taxon>Ascomycota</taxon>
        <taxon>Pezizomycotina</taxon>
        <taxon>Sordariomycetes</taxon>
        <taxon>Sordariomycetidae</taxon>
        <taxon>Diaporthales</taxon>
        <taxon>Cytosporaceae</taxon>
        <taxon>Cytospora</taxon>
    </lineage>
</organism>
<accession>A0AAN9UH21</accession>
<comment type="subunit">
    <text evidence="5">Interacts with creB.</text>
</comment>
<evidence type="ECO:0000256" key="3">
    <source>
        <dbReference type="ARBA" id="ARBA00037241"/>
    </source>
</evidence>
<dbReference type="Gene3D" id="2.130.10.10">
    <property type="entry name" value="YVTN repeat-like/Quinoprotein amine dehydrogenase"/>
    <property type="match status" value="1"/>
</dbReference>
<dbReference type="AlphaFoldDB" id="A0AAN9UH21"/>
<feature type="compositionally biased region" description="Basic and acidic residues" evidence="7">
    <location>
        <begin position="78"/>
        <end position="88"/>
    </location>
</feature>
<dbReference type="InterPro" id="IPR051362">
    <property type="entry name" value="WD_repeat_creC_regulators"/>
</dbReference>